<name>F5YQL7_TREPZ</name>
<sequence length="146" mass="16499">MKWLLALLPVLMILGCESLVTDLPKTDIPLYQISGGYKFPENTPTIDIYNCLVGHGLNFGTEISATGTYAITRSSKLNGNLYTDTKTRNVLSVSIKHLELDPDINDHIAIFTFDDNSKLEIHFKWQRQTTNVWQNDKIEGKLTITL</sequence>
<protein>
    <submittedName>
        <fullName evidence="1">Putative lipoprotein</fullName>
    </submittedName>
</protein>
<dbReference type="PROSITE" id="PS51257">
    <property type="entry name" value="PROKAR_LIPOPROTEIN"/>
    <property type="match status" value="1"/>
</dbReference>
<dbReference type="KEGG" id="tpi:TREPR_2717"/>
<keyword evidence="1" id="KW-0449">Lipoprotein</keyword>
<dbReference type="eggNOG" id="ENOG5030XMB">
    <property type="taxonomic scope" value="Bacteria"/>
</dbReference>
<reference evidence="2" key="1">
    <citation type="submission" date="2009-12" db="EMBL/GenBank/DDBJ databases">
        <title>Complete sequence of Treponema primitia strain ZAS-2.</title>
        <authorList>
            <person name="Tetu S.G."/>
            <person name="Matson E."/>
            <person name="Ren Q."/>
            <person name="Seshadri R."/>
            <person name="Elbourne L."/>
            <person name="Hassan K.A."/>
            <person name="Durkin A."/>
            <person name="Radune D."/>
            <person name="Mohamoud Y."/>
            <person name="Shay R."/>
            <person name="Jin S."/>
            <person name="Zhang X."/>
            <person name="Lucey K."/>
            <person name="Ballor N.R."/>
            <person name="Ottesen E."/>
            <person name="Rosenthal R."/>
            <person name="Allen A."/>
            <person name="Leadbetter J.R."/>
            <person name="Paulsen I.T."/>
        </authorList>
    </citation>
    <scope>NUCLEOTIDE SEQUENCE [LARGE SCALE GENOMIC DNA]</scope>
    <source>
        <strain evidence="2">ATCC BAA-887 / DSM 12427 / ZAS-2</strain>
    </source>
</reference>
<dbReference type="AlphaFoldDB" id="F5YQL7"/>
<accession>F5YQL7</accession>
<dbReference type="HOGENOM" id="CLU_1776645_0_0_12"/>
<evidence type="ECO:0000313" key="1">
    <source>
        <dbReference type="EMBL" id="AEF85353.1"/>
    </source>
</evidence>
<reference evidence="1 2" key="2">
    <citation type="journal article" date="2011" name="ISME J.">
        <title>RNA-seq reveals cooperative metabolic interactions between two termite-gut spirochete species in co-culture.</title>
        <authorList>
            <person name="Rosenthal A.Z."/>
            <person name="Matson E.G."/>
            <person name="Eldar A."/>
            <person name="Leadbetter J.R."/>
        </authorList>
    </citation>
    <scope>NUCLEOTIDE SEQUENCE [LARGE SCALE GENOMIC DNA]</scope>
    <source>
        <strain evidence="2">ATCC BAA-887 / DSM 12427 / ZAS-2</strain>
    </source>
</reference>
<keyword evidence="2" id="KW-1185">Reference proteome</keyword>
<dbReference type="EMBL" id="CP001843">
    <property type="protein sequence ID" value="AEF85353.1"/>
    <property type="molecule type" value="Genomic_DNA"/>
</dbReference>
<gene>
    <name evidence="1" type="ordered locus">TREPR_2717</name>
</gene>
<organism evidence="1 2">
    <name type="scientific">Treponema primitia (strain ATCC BAA-887 / DSM 12427 / ZAS-2)</name>
    <dbReference type="NCBI Taxonomy" id="545694"/>
    <lineage>
        <taxon>Bacteria</taxon>
        <taxon>Pseudomonadati</taxon>
        <taxon>Spirochaetota</taxon>
        <taxon>Spirochaetia</taxon>
        <taxon>Spirochaetales</taxon>
        <taxon>Treponemataceae</taxon>
        <taxon>Treponema</taxon>
    </lineage>
</organism>
<evidence type="ECO:0000313" key="2">
    <source>
        <dbReference type="Proteomes" id="UP000009223"/>
    </source>
</evidence>
<proteinExistence type="predicted"/>
<dbReference type="RefSeq" id="WP_015707510.1">
    <property type="nucleotide sequence ID" value="NC_015578.1"/>
</dbReference>
<dbReference type="Proteomes" id="UP000009223">
    <property type="component" value="Chromosome"/>
</dbReference>